<evidence type="ECO:0000256" key="18">
    <source>
        <dbReference type="SAM" id="Phobius"/>
    </source>
</evidence>
<dbReference type="OMA" id="PLRGYEW"/>
<dbReference type="FunFam" id="2.10.25.10:FF:000009">
    <property type="entry name" value="Low-density lipoprotein receptor isoform 1"/>
    <property type="match status" value="1"/>
</dbReference>
<keyword evidence="14" id="KW-0325">Glycoprotein</keyword>
<keyword evidence="6 18" id="KW-0812">Transmembrane</keyword>
<name>A0A672J903_SALFA</name>
<dbReference type="Ensembl" id="ENSSFAT00005051389.1">
    <property type="protein sequence ID" value="ENSSFAP00005049759.1"/>
    <property type="gene ID" value="ENSSFAG00005024036.1"/>
</dbReference>
<evidence type="ECO:0000256" key="9">
    <source>
        <dbReference type="ARBA" id="ARBA00022737"/>
    </source>
</evidence>
<accession>A0A672J903</accession>
<dbReference type="SMART" id="SM00034">
    <property type="entry name" value="CLECT"/>
    <property type="match status" value="1"/>
</dbReference>
<dbReference type="Gene3D" id="2.10.25.10">
    <property type="entry name" value="Laminin"/>
    <property type="match status" value="3"/>
</dbReference>
<dbReference type="Gene3D" id="3.10.100.10">
    <property type="entry name" value="Mannose-Binding Protein A, subunit A"/>
    <property type="match status" value="1"/>
</dbReference>
<evidence type="ECO:0000256" key="11">
    <source>
        <dbReference type="ARBA" id="ARBA00023136"/>
    </source>
</evidence>
<reference evidence="21" key="3">
    <citation type="submission" date="2025-09" db="UniProtKB">
        <authorList>
            <consortium name="Ensembl"/>
        </authorList>
    </citation>
    <scope>IDENTIFICATION</scope>
</reference>
<dbReference type="SMART" id="SM00179">
    <property type="entry name" value="EGF_CA"/>
    <property type="match status" value="2"/>
</dbReference>
<proteinExistence type="predicted"/>
<dbReference type="PANTHER" id="PTHR14789">
    <property type="entry name" value="CHONDROLECTIN VARIANT CHODLFDELTAE"/>
    <property type="match status" value="1"/>
</dbReference>
<dbReference type="GO" id="GO:0006897">
    <property type="term" value="P:endocytosis"/>
    <property type="evidence" value="ECO:0007669"/>
    <property type="project" value="UniProtKB-KW"/>
</dbReference>
<dbReference type="Proteomes" id="UP000472267">
    <property type="component" value="Chromosome 19"/>
</dbReference>
<dbReference type="CDD" id="cd19941">
    <property type="entry name" value="TIL"/>
    <property type="match status" value="1"/>
</dbReference>
<dbReference type="InParanoid" id="A0A672J903"/>
<dbReference type="GO" id="GO:0004888">
    <property type="term" value="F:transmembrane signaling receptor activity"/>
    <property type="evidence" value="ECO:0007669"/>
    <property type="project" value="InterPro"/>
</dbReference>
<feature type="transmembrane region" description="Helical" evidence="18">
    <location>
        <begin position="343"/>
        <end position="364"/>
    </location>
</feature>
<organism evidence="21 22">
    <name type="scientific">Salarias fasciatus</name>
    <name type="common">Jewelled blenny</name>
    <name type="synonym">Blennius fasciatus</name>
    <dbReference type="NCBI Taxonomy" id="181472"/>
    <lineage>
        <taxon>Eukaryota</taxon>
        <taxon>Metazoa</taxon>
        <taxon>Chordata</taxon>
        <taxon>Craniata</taxon>
        <taxon>Vertebrata</taxon>
        <taxon>Euteleostomi</taxon>
        <taxon>Actinopterygii</taxon>
        <taxon>Neopterygii</taxon>
        <taxon>Teleostei</taxon>
        <taxon>Neoteleostei</taxon>
        <taxon>Acanthomorphata</taxon>
        <taxon>Ovalentaria</taxon>
        <taxon>Blenniimorphae</taxon>
        <taxon>Blenniiformes</taxon>
        <taxon>Blennioidei</taxon>
        <taxon>Blenniidae</taxon>
        <taxon>Salariinae</taxon>
        <taxon>Salarias</taxon>
    </lineage>
</organism>
<reference evidence="21" key="1">
    <citation type="submission" date="2019-06" db="EMBL/GenBank/DDBJ databases">
        <authorList>
            <consortium name="Wellcome Sanger Institute Data Sharing"/>
        </authorList>
    </citation>
    <scope>NUCLEOTIDE SEQUENCE [LARGE SCALE GENOMIC DNA]</scope>
</reference>
<comment type="subunit">
    <text evidence="16">Interacts with ITGAL, ITGAM and ITGB2. Interacts with thrombin/F2; this interaction switches the specificity of thrombin from a procoagulant to an anticoagulant and antifibrinolytic protease. Interacts with ANGP1 and ANGP2; these interactions significantly inhibit the generation of activated PC and TAFIa/CPB2 by the thrombin/thrombomodulin complex. Interacts with PF4; this interaction enhances generation of activated protein C. Interacts with HMGB1; this interaction inhibits HMGB1 inflammatory activity.</text>
</comment>
<feature type="domain" description="C-type lectin" evidence="20">
    <location>
        <begin position="46"/>
        <end position="164"/>
    </location>
</feature>
<evidence type="ECO:0000259" key="19">
    <source>
        <dbReference type="PROSITE" id="PS50026"/>
    </source>
</evidence>
<evidence type="ECO:0000313" key="21">
    <source>
        <dbReference type="Ensembl" id="ENSSFAP00005049759.1"/>
    </source>
</evidence>
<dbReference type="GO" id="GO:0005509">
    <property type="term" value="F:calcium ion binding"/>
    <property type="evidence" value="ECO:0007669"/>
    <property type="project" value="InterPro"/>
</dbReference>
<evidence type="ECO:0000256" key="4">
    <source>
        <dbReference type="ARBA" id="ARBA00022553"/>
    </source>
</evidence>
<dbReference type="AlphaFoldDB" id="A0A672J903"/>
<evidence type="ECO:0000256" key="7">
    <source>
        <dbReference type="ARBA" id="ARBA00022729"/>
    </source>
</evidence>
<keyword evidence="22" id="KW-1185">Reference proteome</keyword>
<dbReference type="InterPro" id="IPR001304">
    <property type="entry name" value="C-type_lectin-like"/>
</dbReference>
<dbReference type="Pfam" id="PF07645">
    <property type="entry name" value="EGF_CA"/>
    <property type="match status" value="1"/>
</dbReference>
<dbReference type="InterPro" id="IPR016187">
    <property type="entry name" value="CTDL_fold"/>
</dbReference>
<evidence type="ECO:0000256" key="10">
    <source>
        <dbReference type="ARBA" id="ARBA00022989"/>
    </source>
</evidence>
<keyword evidence="7" id="KW-0732">Signal</keyword>
<evidence type="ECO:0000256" key="17">
    <source>
        <dbReference type="PROSITE-ProRule" id="PRU00076"/>
    </source>
</evidence>
<keyword evidence="10 18" id="KW-1133">Transmembrane helix</keyword>
<dbReference type="GO" id="GO:0030246">
    <property type="term" value="F:carbohydrate binding"/>
    <property type="evidence" value="ECO:0007669"/>
    <property type="project" value="UniProtKB-KW"/>
</dbReference>
<dbReference type="RefSeq" id="XP_029972855.1">
    <property type="nucleotide sequence ID" value="XM_030116995.1"/>
</dbReference>
<dbReference type="InterPro" id="IPR001881">
    <property type="entry name" value="EGF-like_Ca-bd_dom"/>
</dbReference>
<dbReference type="InterPro" id="IPR018097">
    <property type="entry name" value="EGF_Ca-bd_CS"/>
</dbReference>
<gene>
    <name evidence="21" type="primary">LOC115406769</name>
</gene>
<dbReference type="PROSITE" id="PS01187">
    <property type="entry name" value="EGF_CA"/>
    <property type="match status" value="1"/>
</dbReference>
<evidence type="ECO:0000256" key="16">
    <source>
        <dbReference type="ARBA" id="ARBA00046453"/>
    </source>
</evidence>
<comment type="subcellular location">
    <subcellularLocation>
        <location evidence="1">Membrane</location>
        <topology evidence="1">Single-pass type I membrane protein</topology>
    </subcellularLocation>
</comment>
<dbReference type="InterPro" id="IPR015149">
    <property type="entry name" value="Tme5_EGF-like"/>
</dbReference>
<dbReference type="InterPro" id="IPR016186">
    <property type="entry name" value="C-type_lectin-like/link_sf"/>
</dbReference>
<keyword evidence="9" id="KW-0677">Repeat</keyword>
<evidence type="ECO:0000259" key="20">
    <source>
        <dbReference type="PROSITE" id="PS50041"/>
    </source>
</evidence>
<evidence type="ECO:0000256" key="6">
    <source>
        <dbReference type="ARBA" id="ARBA00022692"/>
    </source>
</evidence>
<dbReference type="PROSITE" id="PS01186">
    <property type="entry name" value="EGF_2"/>
    <property type="match status" value="1"/>
</dbReference>
<keyword evidence="12" id="KW-1015">Disulfide bond</keyword>
<evidence type="ECO:0000256" key="1">
    <source>
        <dbReference type="ARBA" id="ARBA00004479"/>
    </source>
</evidence>
<dbReference type="GeneID" id="115406769"/>
<keyword evidence="5" id="KW-0254">Endocytosis</keyword>
<dbReference type="OrthoDB" id="4062651at2759"/>
<keyword evidence="11 18" id="KW-0472">Membrane</keyword>
<evidence type="ECO:0000256" key="12">
    <source>
        <dbReference type="ARBA" id="ARBA00023157"/>
    </source>
</evidence>
<evidence type="ECO:0000256" key="15">
    <source>
        <dbReference type="ARBA" id="ARBA00045242"/>
    </source>
</evidence>
<evidence type="ECO:0000256" key="2">
    <source>
        <dbReference type="ARBA" id="ARBA00019822"/>
    </source>
</evidence>
<evidence type="ECO:0000256" key="5">
    <source>
        <dbReference type="ARBA" id="ARBA00022583"/>
    </source>
</evidence>
<dbReference type="GO" id="GO:0016020">
    <property type="term" value="C:membrane"/>
    <property type="evidence" value="ECO:0007669"/>
    <property type="project" value="UniProtKB-SubCell"/>
</dbReference>
<dbReference type="PROSITE" id="PS50041">
    <property type="entry name" value="C_TYPE_LECTIN_2"/>
    <property type="match status" value="1"/>
</dbReference>
<evidence type="ECO:0000313" key="22">
    <source>
        <dbReference type="Proteomes" id="UP000472267"/>
    </source>
</evidence>
<reference evidence="21" key="2">
    <citation type="submission" date="2025-08" db="UniProtKB">
        <authorList>
            <consortium name="Ensembl"/>
        </authorList>
    </citation>
    <scope>IDENTIFICATION</scope>
</reference>
<dbReference type="InterPro" id="IPR000742">
    <property type="entry name" value="EGF"/>
</dbReference>
<dbReference type="InterPro" id="IPR049883">
    <property type="entry name" value="NOTCH1_EGF-like"/>
</dbReference>
<keyword evidence="3 17" id="KW-0245">EGF-like domain</keyword>
<comment type="function">
    <text evidence="15">Endothelial cell receptor that plays a critical role in regulating several physiological processes including hemostasis, coagulation, fibrinolysis, inflammation, and angiogenesis. Acts as a cofactor for thrombin activation of protein C/PROC on the surface of vascular endothelial cells leading to initiation of the activated protein C anticoagulant pathway. Also accelerates the activation of the plasma carboxypeptidase B2/CPB2, which catalyzes removal of C-terminal basic amino acids from its substrates including kinins or anaphylatoxins leading to fibrinolysis inhibition. Plays critical protective roles in changing the cleavage specificity of protease-activated receptor 1/PAR1, inhibiting endothelial cell permeability and inflammation. Suppresses inflammation distinctly from its anticoagulant cofactor activity by sequestering HMGB1 thereby preventing it from engaging cellular receptors such as RAGE and contributing to the inflammatory response.</text>
</comment>
<dbReference type="PANTHER" id="PTHR14789:SF9">
    <property type="entry name" value="THROMBOMODULIN"/>
    <property type="match status" value="1"/>
</dbReference>
<keyword evidence="8" id="KW-0430">Lectin</keyword>
<comment type="caution">
    <text evidence="17">Lacks conserved residue(s) required for the propagation of feature annotation.</text>
</comment>
<evidence type="ECO:0000256" key="3">
    <source>
        <dbReference type="ARBA" id="ARBA00022536"/>
    </source>
</evidence>
<dbReference type="PROSITE" id="PS50026">
    <property type="entry name" value="EGF_3"/>
    <property type="match status" value="1"/>
</dbReference>
<sequence>MDCLQLGASVPLKVMTVTVLMSAWLSVCINTVFGMKQPGTCRPVCIEDDCITVSLDTVDFKTAEEACRSNNGELLSFQSERDQSVFDLLGHHDLMGNFWIGLRLPVGVCSNLSAPLRGYEWTAGNIDRSSFPSFGWRDSIKLCSAHCVSISNDRKWTERPCSAKTDGFLCKTRHRDACQAQAVSEPMFFPGPKGCSSVPCEHTCKDVKGGYTCSCFNGYIQDSKDPQRCVLHCAQQSCPAMCERNTGDSCYCPDGFVLSGKLCVDIDECHMGFCDQNCINSPGSYVCSCRKGYVLKDQVKCVKSEADEDLGVTTPVAAGVLKPPTANNNNTLTGSTGSTGSFFWIWIVVALAVLLCIFVIRFHVVNRQKRREQNLNQQPSVPMPVNNIEC</sequence>
<dbReference type="PROSITE" id="PS00010">
    <property type="entry name" value="ASX_HYDROXYL"/>
    <property type="match status" value="1"/>
</dbReference>
<keyword evidence="4" id="KW-0597">Phosphoprotein</keyword>
<dbReference type="Pfam" id="PF00059">
    <property type="entry name" value="Lectin_C"/>
    <property type="match status" value="1"/>
</dbReference>
<evidence type="ECO:0000256" key="8">
    <source>
        <dbReference type="ARBA" id="ARBA00022734"/>
    </source>
</evidence>
<evidence type="ECO:0000256" key="13">
    <source>
        <dbReference type="ARBA" id="ARBA00023170"/>
    </source>
</evidence>
<protein>
    <recommendedName>
        <fullName evidence="2">Thrombomodulin</fullName>
    </recommendedName>
</protein>
<dbReference type="SUPFAM" id="SSF57196">
    <property type="entry name" value="EGF/Laminin"/>
    <property type="match status" value="3"/>
</dbReference>
<dbReference type="InterPro" id="IPR000152">
    <property type="entry name" value="EGF-type_Asp/Asn_hydroxyl_site"/>
</dbReference>
<dbReference type="SUPFAM" id="SSF56436">
    <property type="entry name" value="C-type lectin-like"/>
    <property type="match status" value="1"/>
</dbReference>
<dbReference type="InterPro" id="IPR051505">
    <property type="entry name" value="C-type_lectin_domain"/>
</dbReference>
<dbReference type="Pfam" id="PF09064">
    <property type="entry name" value="EGF_Tme5"/>
    <property type="match status" value="1"/>
</dbReference>
<keyword evidence="13" id="KW-0675">Receptor</keyword>
<dbReference type="SMART" id="SM00181">
    <property type="entry name" value="EGF"/>
    <property type="match status" value="3"/>
</dbReference>
<evidence type="ECO:0000256" key="14">
    <source>
        <dbReference type="ARBA" id="ARBA00023180"/>
    </source>
</evidence>
<feature type="domain" description="EGF-like" evidence="19">
    <location>
        <begin position="265"/>
        <end position="302"/>
    </location>
</feature>